<organism evidence="2 3">
    <name type="scientific">Colletotrichum phormii</name>
    <dbReference type="NCBI Taxonomy" id="359342"/>
    <lineage>
        <taxon>Eukaryota</taxon>
        <taxon>Fungi</taxon>
        <taxon>Dikarya</taxon>
        <taxon>Ascomycota</taxon>
        <taxon>Pezizomycotina</taxon>
        <taxon>Sordariomycetes</taxon>
        <taxon>Hypocreomycetidae</taxon>
        <taxon>Glomerellales</taxon>
        <taxon>Glomerellaceae</taxon>
        <taxon>Colletotrichum</taxon>
        <taxon>Colletotrichum acutatum species complex</taxon>
    </lineage>
</organism>
<name>A0AAI9ZWV4_9PEZI</name>
<dbReference type="RefSeq" id="XP_060446664.1">
    <property type="nucleotide sequence ID" value="XM_060584121.1"/>
</dbReference>
<dbReference type="AlphaFoldDB" id="A0AAI9ZWV4"/>
<reference evidence="2" key="1">
    <citation type="submission" date="2021-06" db="EMBL/GenBank/DDBJ databases">
        <title>Comparative genomics, transcriptomics and evolutionary studies reveal genomic signatures of adaptation to plant cell wall in hemibiotrophic fungi.</title>
        <authorList>
            <consortium name="DOE Joint Genome Institute"/>
            <person name="Baroncelli R."/>
            <person name="Diaz J.F."/>
            <person name="Benocci T."/>
            <person name="Peng M."/>
            <person name="Battaglia E."/>
            <person name="Haridas S."/>
            <person name="Andreopoulos W."/>
            <person name="Labutti K."/>
            <person name="Pangilinan J."/>
            <person name="Floch G.L."/>
            <person name="Makela M.R."/>
            <person name="Henrissat B."/>
            <person name="Grigoriev I.V."/>
            <person name="Crouch J.A."/>
            <person name="De Vries R.P."/>
            <person name="Sukno S.A."/>
            <person name="Thon M.R."/>
        </authorList>
    </citation>
    <scope>NUCLEOTIDE SEQUENCE</scope>
    <source>
        <strain evidence="2">CBS 102054</strain>
    </source>
</reference>
<evidence type="ECO:0000313" key="2">
    <source>
        <dbReference type="EMBL" id="KAK1638057.1"/>
    </source>
</evidence>
<sequence length="111" mass="12142">MKAFSTLIFFVVAITQIFAAPTADAKNLLSESSLRAEYHTSWLEDPTQPWLRKRARGQGDPCDPGRVERLTGLGCYGCSGHSPVCQRGPGSNLCFHRDNQASVAICDRTQG</sequence>
<proteinExistence type="predicted"/>
<protein>
    <submittedName>
        <fullName evidence="2">Uncharacterized protein</fullName>
    </submittedName>
</protein>
<keyword evidence="1" id="KW-0732">Signal</keyword>
<feature type="chain" id="PRO_5042490106" evidence="1">
    <location>
        <begin position="20"/>
        <end position="111"/>
    </location>
</feature>
<dbReference type="Proteomes" id="UP001243989">
    <property type="component" value="Unassembled WGS sequence"/>
</dbReference>
<keyword evidence="3" id="KW-1185">Reference proteome</keyword>
<evidence type="ECO:0000313" key="3">
    <source>
        <dbReference type="Proteomes" id="UP001243989"/>
    </source>
</evidence>
<feature type="signal peptide" evidence="1">
    <location>
        <begin position="1"/>
        <end position="19"/>
    </location>
</feature>
<dbReference type="EMBL" id="JAHMHQ010000007">
    <property type="protein sequence ID" value="KAK1638057.1"/>
    <property type="molecule type" value="Genomic_DNA"/>
</dbReference>
<dbReference type="GeneID" id="85468983"/>
<evidence type="ECO:0000256" key="1">
    <source>
        <dbReference type="SAM" id="SignalP"/>
    </source>
</evidence>
<gene>
    <name evidence="2" type="ORF">BDP81DRAFT_315867</name>
</gene>
<comment type="caution">
    <text evidence="2">The sequence shown here is derived from an EMBL/GenBank/DDBJ whole genome shotgun (WGS) entry which is preliminary data.</text>
</comment>
<accession>A0AAI9ZWV4</accession>